<reference evidence="1 2" key="1">
    <citation type="submission" date="2018-02" db="EMBL/GenBank/DDBJ databases">
        <title>Genomic Encyclopedia of Archaeal and Bacterial Type Strains, Phase II (KMG-II): from individual species to whole genera.</title>
        <authorList>
            <person name="Goeker M."/>
        </authorList>
    </citation>
    <scope>NUCLEOTIDE SEQUENCE [LARGE SCALE GENOMIC DNA]</scope>
    <source>
        <strain evidence="1 2">DSM 29526</strain>
    </source>
</reference>
<comment type="caution">
    <text evidence="1">The sequence shown here is derived from an EMBL/GenBank/DDBJ whole genome shotgun (WGS) entry which is preliminary data.</text>
</comment>
<dbReference type="AlphaFoldDB" id="A0A2S6I161"/>
<accession>A0A2S6I161</accession>
<name>A0A2S6I161_9BACT</name>
<proteinExistence type="predicted"/>
<dbReference type="Proteomes" id="UP000237662">
    <property type="component" value="Unassembled WGS sequence"/>
</dbReference>
<sequence length="286" mass="32530">MALQNLTLTRIESIANVDRECFFVFKSSEGDYYFTFKPDSTSREPVTSEPPVPYDAFRRFNCRVHDLVIPPFTRRVPSLLHSDPGDVGPYGEEVVVSNGLPQRLKVITHFTVIEPENYRDIEHPKEVGSVDFSFEHFHLIGKTADGSNSADSGVAVAAHRPEQSCPRAVHPFGQPNEVITFSFSRDRFLLAYEKEVTTQWMDYIRPESPMYFILLRLSSDDLVYGYYPMNTARINGNELGGIDNFRKDFTDAAGVVYGMPFARNIDLLDIWLIPVVLDEPITKPPR</sequence>
<dbReference type="RefSeq" id="WP_104421418.1">
    <property type="nucleotide sequence ID" value="NZ_PTJC01000007.1"/>
</dbReference>
<protein>
    <submittedName>
        <fullName evidence="1">Uncharacterized protein</fullName>
    </submittedName>
</protein>
<keyword evidence="2" id="KW-1185">Reference proteome</keyword>
<evidence type="ECO:0000313" key="2">
    <source>
        <dbReference type="Proteomes" id="UP000237662"/>
    </source>
</evidence>
<evidence type="ECO:0000313" key="1">
    <source>
        <dbReference type="EMBL" id="PPK84700.1"/>
    </source>
</evidence>
<gene>
    <name evidence="1" type="ORF">CLV84_3862</name>
</gene>
<dbReference type="EMBL" id="PTJC01000007">
    <property type="protein sequence ID" value="PPK84700.1"/>
    <property type="molecule type" value="Genomic_DNA"/>
</dbReference>
<organism evidence="1 2">
    <name type="scientific">Neolewinella xylanilytica</name>
    <dbReference type="NCBI Taxonomy" id="1514080"/>
    <lineage>
        <taxon>Bacteria</taxon>
        <taxon>Pseudomonadati</taxon>
        <taxon>Bacteroidota</taxon>
        <taxon>Saprospiria</taxon>
        <taxon>Saprospirales</taxon>
        <taxon>Lewinellaceae</taxon>
        <taxon>Neolewinella</taxon>
    </lineage>
</organism>